<reference evidence="1 2" key="1">
    <citation type="journal article" date="2014" name="Genome Announc.">
        <title>Complete Genome of Rhodococcus pyridinivorans SB3094, a Methyl-Ethyl-Ketone-Degrading Bacterium Used for Bioaugmentation.</title>
        <authorList>
            <person name="Dueholm M.S."/>
            <person name="Albertsen M."/>
            <person name="D'Imperio S."/>
            <person name="Tale V.P."/>
            <person name="Lewis D."/>
            <person name="Nielsen P.H."/>
            <person name="Nielsen J.L."/>
        </authorList>
    </citation>
    <scope>NUCLEOTIDE SEQUENCE [LARGE SCALE GENOMIC DNA]</scope>
    <source>
        <strain evidence="2">SB3094</strain>
        <plasmid evidence="2">1</plasmid>
    </source>
</reference>
<dbReference type="eggNOG" id="COG5479">
    <property type="taxonomic scope" value="Bacteria"/>
</dbReference>
<geneLocation type="plasmid" evidence="2">
    <name>1</name>
</geneLocation>
<dbReference type="Proteomes" id="UP000018781">
    <property type="component" value="Plasmid unnamed"/>
</dbReference>
<evidence type="ECO:0000313" key="2">
    <source>
        <dbReference type="Proteomes" id="UP000018781"/>
    </source>
</evidence>
<dbReference type="HOGENOM" id="CLU_037607_0_0_11"/>
<dbReference type="KEGG" id="rpy:Y013_25290"/>
<dbReference type="AlphaFoldDB" id="V9XNT2"/>
<dbReference type="PATRIC" id="fig|1435356.3.peg.5098"/>
<accession>V9XNT2</accession>
<dbReference type="EMBL" id="CP006997">
    <property type="protein sequence ID" value="AHD24063.1"/>
    <property type="molecule type" value="Genomic_DNA"/>
</dbReference>
<name>V9XNT2_9NOCA</name>
<evidence type="ECO:0008006" key="3">
    <source>
        <dbReference type="Google" id="ProtNLM"/>
    </source>
</evidence>
<keyword evidence="1" id="KW-0614">Plasmid</keyword>
<sequence>MRSDREQLPEGWSKEQADRAEIAEANLQRSQENNGITAFVAPGCQVYWPSEFQVCGAIRDKYNSLGAQFSFLLLPTTHELTNPDGHGKRSHFQNGPIYWSAATGAHPVVNAFHQKWGQYGYEGGWLGYPKTDEVVLNGGRLQDFQGATIYWTVLTGAHPVGGAIRDRWAQTGWEGGPLGYPTSDEIWVGHNNEGRMNRFERGVIYWSPSTGAHSVQGDILEQWSLAGYEKSTYGYPANEGVDNGTGWFTQQFSNGSASGELSVPVSPPPVEYVQFDTREEALAYFEGLQNGQSAPEAPQSERISPMALNLGPCELKPNWIHWRTKSGPGKGYGVVGFKPTTECEEPVTKIIHETELKYKYYNWWYTTSGIVDVESSTGASAVYLESKNVAHACTGEVETLFWGVTTGQITWLGKNYWAVVNPPQKRLNCKV</sequence>
<evidence type="ECO:0000313" key="1">
    <source>
        <dbReference type="EMBL" id="AHD24063.1"/>
    </source>
</evidence>
<dbReference type="RefSeq" id="WP_024100270.1">
    <property type="nucleotide sequence ID" value="NC_023144.1"/>
</dbReference>
<dbReference type="Pfam" id="PF08310">
    <property type="entry name" value="LGFP"/>
    <property type="match status" value="3"/>
</dbReference>
<protein>
    <recommendedName>
        <fullName evidence="3">LGFP repeat protein</fullName>
    </recommendedName>
</protein>
<gene>
    <name evidence="1" type="ORF">Y013_25290</name>
</gene>
<proteinExistence type="predicted"/>
<organism evidence="1 2">
    <name type="scientific">Rhodococcus pyridinivorans SB3094</name>
    <dbReference type="NCBI Taxonomy" id="1435356"/>
    <lineage>
        <taxon>Bacteria</taxon>
        <taxon>Bacillati</taxon>
        <taxon>Actinomycetota</taxon>
        <taxon>Actinomycetes</taxon>
        <taxon>Mycobacteriales</taxon>
        <taxon>Nocardiaceae</taxon>
        <taxon>Rhodococcus</taxon>
    </lineage>
</organism>
<dbReference type="GeneID" id="29939911"/>
<dbReference type="InterPro" id="IPR013207">
    <property type="entry name" value="LGFP"/>
</dbReference>